<dbReference type="SUPFAM" id="SSF55729">
    <property type="entry name" value="Acyl-CoA N-acyltransferases (Nat)"/>
    <property type="match status" value="1"/>
</dbReference>
<keyword evidence="3 4" id="KW-0012">Acyltransferase</keyword>
<evidence type="ECO:0000256" key="2">
    <source>
        <dbReference type="ARBA" id="ARBA00022679"/>
    </source>
</evidence>
<evidence type="ECO:0000256" key="1">
    <source>
        <dbReference type="ARBA" id="ARBA00022503"/>
    </source>
</evidence>
<dbReference type="KEGG" id="hba:Hbal_1557"/>
<dbReference type="AlphaFoldDB" id="C6XJF0"/>
<dbReference type="PANTHER" id="PTHR30420:SF1">
    <property type="entry name" value="ARGININE N-SUCCINYLTRANSFERASE"/>
    <property type="match status" value="1"/>
</dbReference>
<accession>C6XJF0</accession>
<protein>
    <submittedName>
        <fullName evidence="4">Arginine N-succinyltransferase</fullName>
        <ecNumber evidence="4">2.3.1.109</ecNumber>
    </submittedName>
</protein>
<gene>
    <name evidence="4" type="ordered locus">Hbal_1557</name>
</gene>
<dbReference type="GO" id="GO:0008791">
    <property type="term" value="F:arginine N-succinyltransferase activity"/>
    <property type="evidence" value="ECO:0007669"/>
    <property type="project" value="UniProtKB-EC"/>
</dbReference>
<evidence type="ECO:0000313" key="4">
    <source>
        <dbReference type="EMBL" id="ACT59245.1"/>
    </source>
</evidence>
<reference evidence="5" key="1">
    <citation type="journal article" date="2011" name="J. Bacteriol.">
        <title>Genome sequences of eight morphologically diverse alphaproteobacteria.</title>
        <authorList>
            <consortium name="US DOE Joint Genome Institute"/>
            <person name="Brown P.J."/>
            <person name="Kysela D.T."/>
            <person name="Buechlein A."/>
            <person name="Hemmerich C."/>
            <person name="Brun Y.V."/>
        </authorList>
    </citation>
    <scope>NUCLEOTIDE SEQUENCE [LARGE SCALE GENOMIC DNA]</scope>
    <source>
        <strain evidence="5">ATCC 49814 / DSM 5838 / IFAM 1418</strain>
    </source>
</reference>
<dbReference type="Gene3D" id="3.40.630.30">
    <property type="match status" value="1"/>
</dbReference>
<dbReference type="eggNOG" id="COG3138">
    <property type="taxonomic scope" value="Bacteria"/>
</dbReference>
<dbReference type="InterPro" id="IPR016181">
    <property type="entry name" value="Acyl_CoA_acyltransferase"/>
</dbReference>
<dbReference type="GO" id="GO:0006527">
    <property type="term" value="P:L-arginine catabolic process"/>
    <property type="evidence" value="ECO:0007669"/>
    <property type="project" value="InterPro"/>
</dbReference>
<evidence type="ECO:0000313" key="5">
    <source>
        <dbReference type="Proteomes" id="UP000002745"/>
    </source>
</evidence>
<evidence type="ECO:0000256" key="3">
    <source>
        <dbReference type="ARBA" id="ARBA00023315"/>
    </source>
</evidence>
<sequence>MSSISGLYVVRAIDPSDLEGFFALAQISGPGFTSLQPNMEYLKRYIDASMESFANPDVKKSQKFLLVMEELNTGKVVGCAAVKTKIGIERPFVDFVMKDGRGNPTKDVRNALYLDPDHAFDGATEVGSLFMHPEHRKGGLGRYLAKSRYMLIGTAPEVFSSPIIAELRGNQDASGKSPFYSSVHKARLQKTFEEADEFITHADDEGMKAVIPTAPIVIENLPPEAHKAIGQPHESGVGAYHLLMKEGFSQTAIVDLFDAGPIMSASFEDLATIRESRNVRLNIKSIPIDPKLMMVSSTKLSSFRAVIGEFECDETSVSLNVQAATALTENDGANVRYWTRPDEHKHIGLRRDERGSISKTEKVYE</sequence>
<dbReference type="EC" id="2.3.1.109" evidence="4"/>
<keyword evidence="5" id="KW-1185">Reference proteome</keyword>
<proteinExistence type="predicted"/>
<keyword evidence="2 4" id="KW-0808">Transferase</keyword>
<dbReference type="PANTHER" id="PTHR30420">
    <property type="entry name" value="N-SUCCINYLARGININE DIHYDROLASE"/>
    <property type="match status" value="1"/>
</dbReference>
<dbReference type="OrthoDB" id="21121at2"/>
<dbReference type="Pfam" id="PF04958">
    <property type="entry name" value="AstA"/>
    <property type="match status" value="1"/>
</dbReference>
<dbReference type="Proteomes" id="UP000002745">
    <property type="component" value="Chromosome"/>
</dbReference>
<name>C6XJF0_HIRBI</name>
<dbReference type="HOGENOM" id="CLU_057655_0_0_5"/>
<dbReference type="EMBL" id="CP001678">
    <property type="protein sequence ID" value="ACT59245.1"/>
    <property type="molecule type" value="Genomic_DNA"/>
</dbReference>
<keyword evidence="1" id="KW-0056">Arginine metabolism</keyword>
<dbReference type="RefSeq" id="WP_015827395.1">
    <property type="nucleotide sequence ID" value="NC_012982.1"/>
</dbReference>
<dbReference type="STRING" id="582402.Hbal_1557"/>
<organism evidence="4 5">
    <name type="scientific">Hirschia baltica (strain ATCC 49814 / DSM 5838 / IFAM 1418)</name>
    <dbReference type="NCBI Taxonomy" id="582402"/>
    <lineage>
        <taxon>Bacteria</taxon>
        <taxon>Pseudomonadati</taxon>
        <taxon>Pseudomonadota</taxon>
        <taxon>Alphaproteobacteria</taxon>
        <taxon>Hyphomonadales</taxon>
        <taxon>Hyphomonadaceae</taxon>
        <taxon>Hirschia</taxon>
    </lineage>
</organism>
<dbReference type="InterPro" id="IPR007041">
    <property type="entry name" value="Arg_succinylTrfase_AstA/AruG"/>
</dbReference>